<sequence length="375" mass="42838">MSSIPNDLGASVVVRRWEENSEQLSATLSSYFESCTTLEKYCKQSQAGPQEVATAFDFPAFDKLHDELSRDLIRAKVIVARTRNAILSRFNSLPQEIITKIFLAVVHSPVPSRLVVPPMADSLHMIFLRVDKIISVCSLWRDIAMSLSALWRFVPLVDGRFCHHRMHRTAPLSLERSGTSKADNRLYLAAMRSFDNRNFKDEELIFPTPDGWAPAFHAINIKAQCLFTTYRLFCSLIDSQVPGRLSELSIYVVYGSKEHDASVPENYFTHYFRDSDYSRFIKLIGSLSVLRVRAANIHWDQITFSERLVEFYLEGVTLGGYSKLTELLQILRSAPELRTVKLKEVVCYHSSSTTSRTKIEFPKLESLYLDDLDFG</sequence>
<protein>
    <recommendedName>
        <fullName evidence="3">F-box domain-containing protein</fullName>
    </recommendedName>
</protein>
<dbReference type="AlphaFoldDB" id="A0A8H3CUJ6"/>
<gene>
    <name evidence="1" type="ORF">RDB_LOCUS139322</name>
</gene>
<organism evidence="1 2">
    <name type="scientific">Rhizoctonia solani</name>
    <dbReference type="NCBI Taxonomy" id="456999"/>
    <lineage>
        <taxon>Eukaryota</taxon>
        <taxon>Fungi</taxon>
        <taxon>Dikarya</taxon>
        <taxon>Basidiomycota</taxon>
        <taxon>Agaricomycotina</taxon>
        <taxon>Agaricomycetes</taxon>
        <taxon>Cantharellales</taxon>
        <taxon>Ceratobasidiaceae</taxon>
        <taxon>Rhizoctonia</taxon>
    </lineage>
</organism>
<feature type="non-terminal residue" evidence="1">
    <location>
        <position position="375"/>
    </location>
</feature>
<evidence type="ECO:0000313" key="1">
    <source>
        <dbReference type="EMBL" id="CAE6500822.1"/>
    </source>
</evidence>
<accession>A0A8H3CUJ6</accession>
<evidence type="ECO:0008006" key="3">
    <source>
        <dbReference type="Google" id="ProtNLM"/>
    </source>
</evidence>
<dbReference type="Proteomes" id="UP000663843">
    <property type="component" value="Unassembled WGS sequence"/>
</dbReference>
<proteinExistence type="predicted"/>
<name>A0A8H3CUJ6_9AGAM</name>
<dbReference type="EMBL" id="CAJMWT010005056">
    <property type="protein sequence ID" value="CAE6500822.1"/>
    <property type="molecule type" value="Genomic_DNA"/>
</dbReference>
<comment type="caution">
    <text evidence="1">The sequence shown here is derived from an EMBL/GenBank/DDBJ whole genome shotgun (WGS) entry which is preliminary data.</text>
</comment>
<evidence type="ECO:0000313" key="2">
    <source>
        <dbReference type="Proteomes" id="UP000663843"/>
    </source>
</evidence>
<reference evidence="1" key="1">
    <citation type="submission" date="2021-01" db="EMBL/GenBank/DDBJ databases">
        <authorList>
            <person name="Kaushik A."/>
        </authorList>
    </citation>
    <scope>NUCLEOTIDE SEQUENCE</scope>
    <source>
        <strain evidence="1">AG2-2IIIB</strain>
    </source>
</reference>